<gene>
    <name evidence="1" type="ORF">NB063_19220</name>
</gene>
<organism evidence="1 2">
    <name type="scientific">Aporhodopirellula aestuarii</name>
    <dbReference type="NCBI Taxonomy" id="2950107"/>
    <lineage>
        <taxon>Bacteria</taxon>
        <taxon>Pseudomonadati</taxon>
        <taxon>Planctomycetota</taxon>
        <taxon>Planctomycetia</taxon>
        <taxon>Pirellulales</taxon>
        <taxon>Pirellulaceae</taxon>
        <taxon>Aporhodopirellula</taxon>
    </lineage>
</organism>
<dbReference type="Proteomes" id="UP001202961">
    <property type="component" value="Unassembled WGS sequence"/>
</dbReference>
<proteinExistence type="predicted"/>
<comment type="caution">
    <text evidence="1">The sequence shown here is derived from an EMBL/GenBank/DDBJ whole genome shotgun (WGS) entry which is preliminary data.</text>
</comment>
<dbReference type="EMBL" id="JAMQBK010000051">
    <property type="protein sequence ID" value="MCM2372750.1"/>
    <property type="molecule type" value="Genomic_DNA"/>
</dbReference>
<name>A0ABT0U771_9BACT</name>
<sequence length="179" mass="20584">MITVKCKVNVNLKKPAKKKAEPADEPPVKRRGKVPRISRLMALAIRMDEMLRRGEAQDTIELAEMGKVSQPRLTQILSLSLLAPEIQAALLYLPREMTGRSKIHERNLRPITRELCWDKQREKWATLLKECQSMGKALDDPGRERGRSTIFHKDAHYESFRTCSERVNRQPEKSIGQLA</sequence>
<reference evidence="1 2" key="1">
    <citation type="journal article" date="2022" name="Syst. Appl. Microbiol.">
        <title>Rhodopirellula aestuarii sp. nov., a novel member of the genus Rhodopirellula isolated from brackish sediments collected in the Tagus River estuary, Portugal.</title>
        <authorList>
            <person name="Vitorino I.R."/>
            <person name="Klimek D."/>
            <person name="Calusinska M."/>
            <person name="Lobo-da-Cunha A."/>
            <person name="Vasconcelos V."/>
            <person name="Lage O.M."/>
        </authorList>
    </citation>
    <scope>NUCLEOTIDE SEQUENCE [LARGE SCALE GENOMIC DNA]</scope>
    <source>
        <strain evidence="1 2">ICT_H3.1</strain>
    </source>
</reference>
<dbReference type="RefSeq" id="WP_250930383.1">
    <property type="nucleotide sequence ID" value="NZ_JAMQBK010000051.1"/>
</dbReference>
<protein>
    <submittedName>
        <fullName evidence="1">Uncharacterized protein</fullName>
    </submittedName>
</protein>
<evidence type="ECO:0000313" key="2">
    <source>
        <dbReference type="Proteomes" id="UP001202961"/>
    </source>
</evidence>
<accession>A0ABT0U771</accession>
<keyword evidence="2" id="KW-1185">Reference proteome</keyword>
<evidence type="ECO:0000313" key="1">
    <source>
        <dbReference type="EMBL" id="MCM2372750.1"/>
    </source>
</evidence>